<proteinExistence type="predicted"/>
<dbReference type="CDD" id="cd00165">
    <property type="entry name" value="S4"/>
    <property type="match status" value="1"/>
</dbReference>
<name>A0A3B1AAN3_9ZZZZ</name>
<dbReference type="Gene3D" id="3.10.290.10">
    <property type="entry name" value="RNA-binding S4 domain"/>
    <property type="match status" value="1"/>
</dbReference>
<dbReference type="PROSITE" id="PS50889">
    <property type="entry name" value="S4"/>
    <property type="match status" value="1"/>
</dbReference>
<dbReference type="InterPro" id="IPR036986">
    <property type="entry name" value="S4_RNA-bd_sf"/>
</dbReference>
<protein>
    <submittedName>
        <fullName evidence="1">Uncharacterized protein YbcJ</fullName>
    </submittedName>
</protein>
<dbReference type="AlphaFoldDB" id="A0A3B1AAN3"/>
<gene>
    <name evidence="1" type="ORF">MNBD_GAMMA22-1598</name>
</gene>
<dbReference type="Pfam" id="PF13275">
    <property type="entry name" value="S4_2"/>
    <property type="match status" value="1"/>
</dbReference>
<dbReference type="GO" id="GO:0003723">
    <property type="term" value="F:RNA binding"/>
    <property type="evidence" value="ECO:0007669"/>
    <property type="project" value="InterPro"/>
</dbReference>
<dbReference type="SUPFAM" id="SSF55174">
    <property type="entry name" value="Alpha-L RNA-binding motif"/>
    <property type="match status" value="1"/>
</dbReference>
<reference evidence="1" key="1">
    <citation type="submission" date="2018-06" db="EMBL/GenBank/DDBJ databases">
        <authorList>
            <person name="Zhirakovskaya E."/>
        </authorList>
    </citation>
    <scope>NUCLEOTIDE SEQUENCE</scope>
</reference>
<dbReference type="EMBL" id="UOFS01000038">
    <property type="protein sequence ID" value="VAW98650.1"/>
    <property type="molecule type" value="Genomic_DNA"/>
</dbReference>
<evidence type="ECO:0000313" key="1">
    <source>
        <dbReference type="EMBL" id="VAW98650.1"/>
    </source>
</evidence>
<organism evidence="1">
    <name type="scientific">hydrothermal vent metagenome</name>
    <dbReference type="NCBI Taxonomy" id="652676"/>
    <lineage>
        <taxon>unclassified sequences</taxon>
        <taxon>metagenomes</taxon>
        <taxon>ecological metagenomes</taxon>
    </lineage>
</organism>
<sequence length="77" mass="8694">MRVVEITTEPVELYKILKFEGMVASGGEAKLVIADGQVLLNGTIETQKRKKIISGDIIEFNNEKISIQRVKTIYEKQ</sequence>
<accession>A0A3B1AAN3</accession>